<dbReference type="PANTHER" id="PTHR35810:SF1">
    <property type="entry name" value="CYTOPLASMIC PROTEIN"/>
    <property type="match status" value="1"/>
</dbReference>
<sequence>MTFSGDQPTLREAKGAKHYLDEKELRAMGQLVSGYLDFAERQAERKVPMTMEDWAKHFDGILTSTGENLLTGNGSVSHLQAMEKAQTEYRKYKAKALSSVEQDYLDSIKLLEKKGKKK</sequence>
<proteinExistence type="predicted"/>
<evidence type="ECO:0000313" key="2">
    <source>
        <dbReference type="Proteomes" id="UP000199652"/>
    </source>
</evidence>
<dbReference type="Proteomes" id="UP000199652">
    <property type="component" value="Unassembled WGS sequence"/>
</dbReference>
<dbReference type="PANTHER" id="PTHR35810">
    <property type="entry name" value="CYTOPLASMIC PROTEIN-RELATED"/>
    <property type="match status" value="1"/>
</dbReference>
<gene>
    <name evidence="1" type="ORF">SAMN04488579_10811</name>
</gene>
<dbReference type="InterPro" id="IPR011204">
    <property type="entry name" value="Virulence_RhuM-like"/>
</dbReference>
<dbReference type="EMBL" id="FNOU01000008">
    <property type="protein sequence ID" value="SDX81162.1"/>
    <property type="molecule type" value="Genomic_DNA"/>
</dbReference>
<dbReference type="STRING" id="1528.SAMN04488579_10811"/>
<protein>
    <submittedName>
        <fullName evidence="1">Virulence protein RhuM family protein</fullName>
    </submittedName>
</protein>
<keyword evidence="2" id="KW-1185">Reference proteome</keyword>
<reference evidence="2" key="1">
    <citation type="submission" date="2016-10" db="EMBL/GenBank/DDBJ databases">
        <authorList>
            <person name="Varghese N."/>
            <person name="Submissions S."/>
        </authorList>
    </citation>
    <scope>NUCLEOTIDE SEQUENCE [LARGE SCALE GENOMIC DNA]</scope>
    <source>
        <strain evidence="2">VPI 5359</strain>
    </source>
</reference>
<dbReference type="AlphaFoldDB" id="A0A1H3EQZ0"/>
<name>A0A1H3EQZ0_EUBBA</name>
<organism evidence="1 2">
    <name type="scientific">Eubacterium barkeri</name>
    <name type="common">Clostridium barkeri</name>
    <dbReference type="NCBI Taxonomy" id="1528"/>
    <lineage>
        <taxon>Bacteria</taxon>
        <taxon>Bacillati</taxon>
        <taxon>Bacillota</taxon>
        <taxon>Clostridia</taxon>
        <taxon>Eubacteriales</taxon>
        <taxon>Eubacteriaceae</taxon>
        <taxon>Eubacterium</taxon>
    </lineage>
</organism>
<accession>A0A1H3EQZ0</accession>
<dbReference type="Pfam" id="PF13310">
    <property type="entry name" value="Virulence_RhuM"/>
    <property type="match status" value="1"/>
</dbReference>
<evidence type="ECO:0000313" key="1">
    <source>
        <dbReference type="EMBL" id="SDX81162.1"/>
    </source>
</evidence>